<accession>A0AA38W8L2</accession>
<evidence type="ECO:0000313" key="3">
    <source>
        <dbReference type="EMBL" id="KAJ9542840.1"/>
    </source>
</evidence>
<comment type="caution">
    <text evidence="3">The sequence shown here is derived from an EMBL/GenBank/DDBJ whole genome shotgun (WGS) entry which is preliminary data.</text>
</comment>
<feature type="region of interest" description="Disordered" evidence="1">
    <location>
        <begin position="203"/>
        <end position="226"/>
    </location>
</feature>
<reference evidence="3" key="1">
    <citation type="submission" date="2023-03" db="EMBL/GenBank/DDBJ databases">
        <title>Chromosome-scale reference genome and RAD-based genetic map of yellow starthistle (Centaurea solstitialis) reveal putative structural variation and QTLs associated with invader traits.</title>
        <authorList>
            <person name="Reatini B."/>
            <person name="Cang F.A."/>
            <person name="Jiang Q."/>
            <person name="Mckibben M.T.W."/>
            <person name="Barker M.S."/>
            <person name="Rieseberg L.H."/>
            <person name="Dlugosch K.M."/>
        </authorList>
    </citation>
    <scope>NUCLEOTIDE SEQUENCE</scope>
    <source>
        <strain evidence="3">CAN-66</strain>
        <tissue evidence="3">Leaf</tissue>
    </source>
</reference>
<feature type="compositionally biased region" description="Low complexity" evidence="1">
    <location>
        <begin position="211"/>
        <end position="221"/>
    </location>
</feature>
<dbReference type="AlphaFoldDB" id="A0AA38W8L2"/>
<feature type="compositionally biased region" description="Low complexity" evidence="1">
    <location>
        <begin position="71"/>
        <end position="84"/>
    </location>
</feature>
<feature type="compositionally biased region" description="Low complexity" evidence="1">
    <location>
        <begin position="123"/>
        <end position="158"/>
    </location>
</feature>
<dbReference type="EMBL" id="JARYMX010000007">
    <property type="protein sequence ID" value="KAJ9542840.1"/>
    <property type="molecule type" value="Genomic_DNA"/>
</dbReference>
<organism evidence="3 4">
    <name type="scientific">Centaurea solstitialis</name>
    <name type="common">yellow star-thistle</name>
    <dbReference type="NCBI Taxonomy" id="347529"/>
    <lineage>
        <taxon>Eukaryota</taxon>
        <taxon>Viridiplantae</taxon>
        <taxon>Streptophyta</taxon>
        <taxon>Embryophyta</taxon>
        <taxon>Tracheophyta</taxon>
        <taxon>Spermatophyta</taxon>
        <taxon>Magnoliopsida</taxon>
        <taxon>eudicotyledons</taxon>
        <taxon>Gunneridae</taxon>
        <taxon>Pentapetalae</taxon>
        <taxon>asterids</taxon>
        <taxon>campanulids</taxon>
        <taxon>Asterales</taxon>
        <taxon>Asteraceae</taxon>
        <taxon>Carduoideae</taxon>
        <taxon>Cardueae</taxon>
        <taxon>Centaureinae</taxon>
        <taxon>Centaurea</taxon>
    </lineage>
</organism>
<sequence>MDQINEFSFHHFDPKPDESIFIGYSHNSNTYRVFNKRTRTILESSNVDFSESETYSDACPSNPNALLPELSTAPPSADSASNSSTSDFIDLADYDLPTLTGQIIVPAQAGSTTTSVSFDAFVPEPSSSTSTNSVTPESVVSPPKSSSIEPPSVASPEPVVREPGLESEPLTNLEEGSSKVLAVHDEKDASNDQQAYVTLPHTRKWNRDHPPSQIIGSPSQPVQTRSSKNVHNLILFGGFLSDFEPSDVPQALSNPD</sequence>
<evidence type="ECO:0000256" key="1">
    <source>
        <dbReference type="SAM" id="MobiDB-lite"/>
    </source>
</evidence>
<name>A0AA38W8L2_9ASTR</name>
<feature type="region of interest" description="Disordered" evidence="1">
    <location>
        <begin position="123"/>
        <end position="174"/>
    </location>
</feature>
<dbReference type="InterPro" id="IPR057670">
    <property type="entry name" value="SH3_retrovirus"/>
</dbReference>
<keyword evidence="4" id="KW-1185">Reference proteome</keyword>
<protein>
    <recommendedName>
        <fullName evidence="2">Retroviral polymerase SH3-like domain-containing protein</fullName>
    </recommendedName>
</protein>
<evidence type="ECO:0000313" key="4">
    <source>
        <dbReference type="Proteomes" id="UP001172457"/>
    </source>
</evidence>
<dbReference type="Proteomes" id="UP001172457">
    <property type="component" value="Chromosome 7"/>
</dbReference>
<dbReference type="Pfam" id="PF25597">
    <property type="entry name" value="SH3_retrovirus"/>
    <property type="match status" value="1"/>
</dbReference>
<feature type="domain" description="Retroviral polymerase SH3-like" evidence="2">
    <location>
        <begin position="11"/>
        <end position="58"/>
    </location>
</feature>
<feature type="compositionally biased region" description="Polar residues" evidence="1">
    <location>
        <begin position="52"/>
        <end position="64"/>
    </location>
</feature>
<evidence type="ECO:0000259" key="2">
    <source>
        <dbReference type="Pfam" id="PF25597"/>
    </source>
</evidence>
<feature type="region of interest" description="Disordered" evidence="1">
    <location>
        <begin position="52"/>
        <end position="84"/>
    </location>
</feature>
<gene>
    <name evidence="3" type="ORF">OSB04_029346</name>
</gene>
<proteinExistence type="predicted"/>